<evidence type="ECO:0000313" key="3">
    <source>
        <dbReference type="EMBL" id="SKC46311.1"/>
    </source>
</evidence>
<dbReference type="AlphaFoldDB" id="A0A1T5J4Q3"/>
<name>A0A1T5J4Q3_9MICO</name>
<feature type="transmembrane region" description="Helical" evidence="1">
    <location>
        <begin position="7"/>
        <end position="27"/>
    </location>
</feature>
<dbReference type="Proteomes" id="UP000190857">
    <property type="component" value="Unassembled WGS sequence"/>
</dbReference>
<keyword evidence="1" id="KW-0472">Membrane</keyword>
<feature type="domain" description="DUF6458" evidence="2">
    <location>
        <begin position="1"/>
        <end position="65"/>
    </location>
</feature>
<keyword evidence="1" id="KW-1133">Transmembrane helix</keyword>
<reference evidence="3 4" key="1">
    <citation type="submission" date="2017-02" db="EMBL/GenBank/DDBJ databases">
        <authorList>
            <person name="Peterson S.W."/>
        </authorList>
    </citation>
    <scope>NUCLEOTIDE SEQUENCE [LARGE SCALE GENOMIC DNA]</scope>
    <source>
        <strain evidence="3 4">VKM Ac-2059</strain>
    </source>
</reference>
<evidence type="ECO:0000259" key="2">
    <source>
        <dbReference type="Pfam" id="PF20059"/>
    </source>
</evidence>
<evidence type="ECO:0000313" key="4">
    <source>
        <dbReference type="Proteomes" id="UP000190857"/>
    </source>
</evidence>
<organism evidence="3 4">
    <name type="scientific">Okibacterium fritillariae</name>
    <dbReference type="NCBI Taxonomy" id="123320"/>
    <lineage>
        <taxon>Bacteria</taxon>
        <taxon>Bacillati</taxon>
        <taxon>Actinomycetota</taxon>
        <taxon>Actinomycetes</taxon>
        <taxon>Micrococcales</taxon>
        <taxon>Microbacteriaceae</taxon>
        <taxon>Okibacterium</taxon>
    </lineage>
</organism>
<dbReference type="OrthoDB" id="4775046at2"/>
<dbReference type="EMBL" id="FUZP01000001">
    <property type="protein sequence ID" value="SKC46311.1"/>
    <property type="molecule type" value="Genomic_DNA"/>
</dbReference>
<keyword evidence="4" id="KW-1185">Reference proteome</keyword>
<dbReference type="Pfam" id="PF20059">
    <property type="entry name" value="DUF6458"/>
    <property type="match status" value="1"/>
</dbReference>
<dbReference type="STRING" id="123320.SAMN06309945_1211"/>
<protein>
    <recommendedName>
        <fullName evidence="2">DUF6458 domain-containing protein</fullName>
    </recommendedName>
</protein>
<gene>
    <name evidence="3" type="ORF">SAMN06309945_1211</name>
</gene>
<dbReference type="InterPro" id="IPR045597">
    <property type="entry name" value="DUF6458"/>
</dbReference>
<feature type="transmembrane region" description="Helical" evidence="1">
    <location>
        <begin position="33"/>
        <end position="52"/>
    </location>
</feature>
<sequence>MSLGAGIFTFVVGAILAFAVNITVPWVDLRMVGYILMGAGFIIIIIGIALLARKRTSVTTTREGIDPVTGARVRQSERDDSI</sequence>
<proteinExistence type="predicted"/>
<keyword evidence="1" id="KW-0812">Transmembrane</keyword>
<evidence type="ECO:0000256" key="1">
    <source>
        <dbReference type="SAM" id="Phobius"/>
    </source>
</evidence>
<accession>A0A1T5J4Q3</accession>
<dbReference type="RefSeq" id="WP_079727292.1">
    <property type="nucleotide sequence ID" value="NZ_FUZP01000001.1"/>
</dbReference>